<dbReference type="AlphaFoldDB" id="A0A7W6R7J2"/>
<organism evidence="2 3">
    <name type="scientific">Rhizobium esperanzae</name>
    <dbReference type="NCBI Taxonomy" id="1967781"/>
    <lineage>
        <taxon>Bacteria</taxon>
        <taxon>Pseudomonadati</taxon>
        <taxon>Pseudomonadota</taxon>
        <taxon>Alphaproteobacteria</taxon>
        <taxon>Hyphomicrobiales</taxon>
        <taxon>Rhizobiaceae</taxon>
        <taxon>Rhizobium/Agrobacterium group</taxon>
        <taxon>Rhizobium</taxon>
    </lineage>
</organism>
<evidence type="ECO:0000256" key="1">
    <source>
        <dbReference type="SAM" id="Phobius"/>
    </source>
</evidence>
<reference evidence="2 3" key="1">
    <citation type="submission" date="2020-08" db="EMBL/GenBank/DDBJ databases">
        <title>Genomic Encyclopedia of Type Strains, Phase IV (KMG-V): Genome sequencing to study the core and pangenomes of soil and plant-associated prokaryotes.</title>
        <authorList>
            <person name="Whitman W."/>
        </authorList>
    </citation>
    <scope>NUCLEOTIDE SEQUENCE [LARGE SCALE GENOMIC DNA]</scope>
    <source>
        <strain evidence="2 3">SEMIA 4089</strain>
    </source>
</reference>
<sequence length="65" mass="6645">MKTKTGAEERNMIYSEEKSGGLAVPVIAILLAIAGILAALVATAGQHSSAGRVWLPPAQQQGSGK</sequence>
<keyword evidence="1" id="KW-1133">Transmembrane helix</keyword>
<dbReference type="RefSeq" id="WP_184472641.1">
    <property type="nucleotide sequence ID" value="NZ_JACIFY010000019.1"/>
</dbReference>
<evidence type="ECO:0000313" key="3">
    <source>
        <dbReference type="Proteomes" id="UP000540909"/>
    </source>
</evidence>
<accession>A0A7W6R7J2</accession>
<name>A0A7W6R7J2_9HYPH</name>
<keyword evidence="1" id="KW-0812">Transmembrane</keyword>
<keyword evidence="1" id="KW-0472">Membrane</keyword>
<protein>
    <submittedName>
        <fullName evidence="2">Uncharacterized protein</fullName>
    </submittedName>
</protein>
<gene>
    <name evidence="2" type="ORF">GGD57_004761</name>
</gene>
<dbReference type="Proteomes" id="UP000540909">
    <property type="component" value="Unassembled WGS sequence"/>
</dbReference>
<dbReference type="EMBL" id="JACIFY010000019">
    <property type="protein sequence ID" value="MBB4238157.1"/>
    <property type="molecule type" value="Genomic_DNA"/>
</dbReference>
<feature type="transmembrane region" description="Helical" evidence="1">
    <location>
        <begin position="21"/>
        <end position="45"/>
    </location>
</feature>
<comment type="caution">
    <text evidence="2">The sequence shown here is derived from an EMBL/GenBank/DDBJ whole genome shotgun (WGS) entry which is preliminary data.</text>
</comment>
<proteinExistence type="predicted"/>
<evidence type="ECO:0000313" key="2">
    <source>
        <dbReference type="EMBL" id="MBB4238157.1"/>
    </source>
</evidence>